<dbReference type="InterPro" id="IPR029016">
    <property type="entry name" value="GAF-like_dom_sf"/>
</dbReference>
<dbReference type="PANTHER" id="PTHR21021">
    <property type="entry name" value="GAF/PUTATIVE CYTOSKELETAL PROTEIN"/>
    <property type="match status" value="1"/>
</dbReference>
<reference evidence="3 4" key="1">
    <citation type="submission" date="2024-03" db="EMBL/GenBank/DDBJ databases">
        <title>Aquirufa genome sequencing.</title>
        <authorList>
            <person name="Pitt A."/>
            <person name="Hahn M.W."/>
        </authorList>
    </citation>
    <scope>NUCLEOTIDE SEQUENCE [LARGE SCALE GENOMIC DNA]</scope>
    <source>
        <strain evidence="3 4">PLAD-142S6K</strain>
    </source>
</reference>
<evidence type="ECO:0000313" key="3">
    <source>
        <dbReference type="EMBL" id="MFD3276278.1"/>
    </source>
</evidence>
<organism evidence="3 4">
    <name type="scientific">Aquirufa echingensis</name>
    <dbReference type="NCBI Taxonomy" id="3096516"/>
    <lineage>
        <taxon>Bacteria</taxon>
        <taxon>Pseudomonadati</taxon>
        <taxon>Bacteroidota</taxon>
        <taxon>Cytophagia</taxon>
        <taxon>Cytophagales</taxon>
        <taxon>Flectobacillaceae</taxon>
        <taxon>Aquirufa</taxon>
    </lineage>
</organism>
<sequence>MAEDLIIPKGSRKEQYEALFPQIQSLVAGENDLTANLANIAAAIKEVFGFFWVGFYLVKDNQLVLGPFQGPVACTRIPFHKGVCGHAYTIAETVIVPDVEEFPGHIACASASQSEIVLPVKNQAGDVTMVLDVDSDLLNDFSVVDQKGLEKILGLISEAWQ</sequence>
<evidence type="ECO:0000256" key="1">
    <source>
        <dbReference type="ARBA" id="ARBA00038454"/>
    </source>
</evidence>
<accession>A0ABW6D1J7</accession>
<keyword evidence="4" id="KW-1185">Reference proteome</keyword>
<dbReference type="Proteomes" id="UP001598114">
    <property type="component" value="Unassembled WGS sequence"/>
</dbReference>
<dbReference type="Pfam" id="PF13185">
    <property type="entry name" value="GAF_2"/>
    <property type="match status" value="1"/>
</dbReference>
<gene>
    <name evidence="3" type="ORF">SKC38_08590</name>
</gene>
<comment type="similarity">
    <text evidence="1">Belongs to the free Met sulfoxide reductase family.</text>
</comment>
<dbReference type="SUPFAM" id="SSF55781">
    <property type="entry name" value="GAF domain-like"/>
    <property type="match status" value="1"/>
</dbReference>
<name>A0ABW6D1J7_9BACT</name>
<dbReference type="EMBL" id="JBBKYA010000004">
    <property type="protein sequence ID" value="MFD3276278.1"/>
    <property type="molecule type" value="Genomic_DNA"/>
</dbReference>
<dbReference type="RefSeq" id="WP_377976728.1">
    <property type="nucleotide sequence ID" value="NZ_JBBKYA010000004.1"/>
</dbReference>
<dbReference type="InterPro" id="IPR003018">
    <property type="entry name" value="GAF"/>
</dbReference>
<dbReference type="PANTHER" id="PTHR21021:SF15">
    <property type="entry name" value="FREE METHIONINE-R-SULFOXIDE REDUCTASE"/>
    <property type="match status" value="1"/>
</dbReference>
<evidence type="ECO:0000259" key="2">
    <source>
        <dbReference type="Pfam" id="PF13185"/>
    </source>
</evidence>
<dbReference type="InterPro" id="IPR051330">
    <property type="entry name" value="Phosphatase_reg/MetRdx"/>
</dbReference>
<dbReference type="Gene3D" id="3.30.450.40">
    <property type="match status" value="1"/>
</dbReference>
<proteinExistence type="inferred from homology"/>
<feature type="domain" description="GAF" evidence="2">
    <location>
        <begin position="32"/>
        <end position="160"/>
    </location>
</feature>
<comment type="caution">
    <text evidence="3">The sequence shown here is derived from an EMBL/GenBank/DDBJ whole genome shotgun (WGS) entry which is preliminary data.</text>
</comment>
<protein>
    <submittedName>
        <fullName evidence="3">GAF domain-containing protein</fullName>
    </submittedName>
</protein>
<evidence type="ECO:0000313" key="4">
    <source>
        <dbReference type="Proteomes" id="UP001598114"/>
    </source>
</evidence>